<accession>A0AAX3M3D1</accession>
<gene>
    <name evidence="1" type="ORF">PQ456_04390</name>
</gene>
<dbReference type="AlphaFoldDB" id="A0AAX3M3D1"/>
<dbReference type="EMBL" id="CP117416">
    <property type="protein sequence ID" value="WCT56769.1"/>
    <property type="molecule type" value="Genomic_DNA"/>
</dbReference>
<dbReference type="Proteomes" id="UP001220509">
    <property type="component" value="Chromosome"/>
</dbReference>
<evidence type="ECO:0008006" key="3">
    <source>
        <dbReference type="Google" id="ProtNLM"/>
    </source>
</evidence>
<name>A0AAX3M3D1_9BACL</name>
<evidence type="ECO:0000313" key="2">
    <source>
        <dbReference type="Proteomes" id="UP001220509"/>
    </source>
</evidence>
<dbReference type="InterPro" id="IPR046788">
    <property type="entry name" value="Methyltransf_35"/>
</dbReference>
<keyword evidence="2" id="KW-1185">Reference proteome</keyword>
<dbReference type="RefSeq" id="WP_273615039.1">
    <property type="nucleotide sequence ID" value="NZ_CP117416.1"/>
</dbReference>
<dbReference type="KEGG" id="pka:PQ456_04390"/>
<organism evidence="1 2">
    <name type="scientific">Paenibacillus kyungheensis</name>
    <dbReference type="NCBI Taxonomy" id="1452732"/>
    <lineage>
        <taxon>Bacteria</taxon>
        <taxon>Bacillati</taxon>
        <taxon>Bacillota</taxon>
        <taxon>Bacilli</taxon>
        <taxon>Bacillales</taxon>
        <taxon>Paenibacillaceae</taxon>
        <taxon>Paenibacillus</taxon>
    </lineage>
</organism>
<dbReference type="Pfam" id="PF20553">
    <property type="entry name" value="Methyltransf_35"/>
    <property type="match status" value="1"/>
</dbReference>
<evidence type="ECO:0000313" key="1">
    <source>
        <dbReference type="EMBL" id="WCT56769.1"/>
    </source>
</evidence>
<proteinExistence type="predicted"/>
<sequence>MPASYEKIDYSLRPAKAIERKMLGELFSRLNIFAPINNYRYVGLGSIYFSDFILFHRLLGFKTMISIENEIENQKRFKLNLPFRFIELKFGDALSILPTLKWNTQSIVWLDFDTSLNLDMLLCIEYLIKNLSSGSILLISCNGSLKGRATDFDDRKAILDEQLEGKLTEEIKKPNQIEGWSLAKLYRTIINEEINSSIVDRNRGLKKEDKIKYEQLINIHYQENSRSARMLTVGGVIFKSKDSKKFNDCNFNNLNFVSNDNTPYDIKIPILTYKELKYLDSKMPIKKQLNNHDIPISQINLYEKHYRYFPNYKDIEA</sequence>
<protein>
    <recommendedName>
        <fullName evidence="3">Three-Cys-motif partner protein</fullName>
    </recommendedName>
</protein>
<reference evidence="1 2" key="1">
    <citation type="submission" date="2023-02" db="EMBL/GenBank/DDBJ databases">
        <title>Genome sequence of Paenibacillus kyungheensis KACC 18744.</title>
        <authorList>
            <person name="Kim S."/>
            <person name="Heo J."/>
            <person name="Kwon S.-W."/>
        </authorList>
    </citation>
    <scope>NUCLEOTIDE SEQUENCE [LARGE SCALE GENOMIC DNA]</scope>
    <source>
        <strain evidence="1 2">KACC 18744</strain>
    </source>
</reference>